<protein>
    <submittedName>
        <fullName evidence="1">Uncharacterized protein</fullName>
    </submittedName>
</protein>
<dbReference type="EMBL" id="JASBWT010000052">
    <property type="protein sequence ID" value="KAJ9091468.1"/>
    <property type="molecule type" value="Genomic_DNA"/>
</dbReference>
<evidence type="ECO:0000313" key="2">
    <source>
        <dbReference type="Proteomes" id="UP001227268"/>
    </source>
</evidence>
<reference evidence="1" key="1">
    <citation type="submission" date="2023-04" db="EMBL/GenBank/DDBJ databases">
        <title>Draft Genome sequencing of Naganishia species isolated from polar environments using Oxford Nanopore Technology.</title>
        <authorList>
            <person name="Leo P."/>
            <person name="Venkateswaran K."/>
        </authorList>
    </citation>
    <scope>NUCLEOTIDE SEQUENCE</scope>
    <source>
        <strain evidence="1">MNA-CCFEE 5423</strain>
    </source>
</reference>
<comment type="caution">
    <text evidence="1">The sequence shown here is derived from an EMBL/GenBank/DDBJ whole genome shotgun (WGS) entry which is preliminary data.</text>
</comment>
<name>A0ACC2UXA0_9TREE</name>
<sequence>MERRRVELEEKRRKLEEMKRAREERMAATAALRRPVPATPAQDRYTRDIPATSIRGYKQQVDDLLDNILGQQPLHGSTSTSSVSRPGSALSGTYQNRLPSATYRNQATQNIPEVLSSDGPLPDVDAINQRVTTAVQTPAASGRAGSVLDDSNTRSRALDYVDAQQELFELPPRIERVTYSRGVQTLDLPTANDDAPTDRDQEIRETEEELRKRLEAEFEVEKERLEKQIQELVDEETKRSRKAQVKELTDEEKLEILAAPDFSRFLEDSGKIIQRALSDGYDYIRDYAIGGEEVLESDNLHAVKSVCVFLDDRWTSNRSVTDVDWSPKFPELVAASYNKNLKALQDPDGVVAIWNMHLRERPEFVFHSQSDVLSVAFSPTHPNLVFGGTYAGQVMMWDTRSNHLPVHKTPLSAGGHTYPIYSMQFVGSHSAHNLITGSTDGTICSWTGDMLSMPQASKCHDVPSMLLADDSAHIQETVELSHQGHYSKTREVSVTCLDFPDNETGTFWVGTEEGGIYVADRFDRAGQKSGINPREIYRAHSGPVTSVDFHPLKGSIDFSDLFLSTSVDWTVKLWRAKPGSKPSNGMPRVNSAGGQTTNVPPIYSFEESSDYVFDAKWHPNHPAVFGTVSGDGQFEIWNLNADTEVPISSFSVGTGRAINKLAWEKKDGRYAALGTSDGLLHIYDVGSDMTSPKEHEWHDFQKAVQALKQAGQTNSLSSLTT</sequence>
<proteinExistence type="predicted"/>
<keyword evidence="2" id="KW-1185">Reference proteome</keyword>
<gene>
    <name evidence="1" type="ORF">QFC21_007203</name>
</gene>
<dbReference type="Proteomes" id="UP001227268">
    <property type="component" value="Unassembled WGS sequence"/>
</dbReference>
<organism evidence="1 2">
    <name type="scientific">Naganishia friedmannii</name>
    <dbReference type="NCBI Taxonomy" id="89922"/>
    <lineage>
        <taxon>Eukaryota</taxon>
        <taxon>Fungi</taxon>
        <taxon>Dikarya</taxon>
        <taxon>Basidiomycota</taxon>
        <taxon>Agaricomycotina</taxon>
        <taxon>Tremellomycetes</taxon>
        <taxon>Filobasidiales</taxon>
        <taxon>Filobasidiaceae</taxon>
        <taxon>Naganishia</taxon>
    </lineage>
</organism>
<accession>A0ACC2UXA0</accession>
<evidence type="ECO:0000313" key="1">
    <source>
        <dbReference type="EMBL" id="KAJ9091468.1"/>
    </source>
</evidence>